<evidence type="ECO:0000256" key="4">
    <source>
        <dbReference type="ARBA" id="ARBA00023242"/>
    </source>
</evidence>
<reference evidence="7 8" key="1">
    <citation type="journal article" date="2013" name="Genome Biol.">
        <title>The genome sequence of the most widely cultivated cacao type and its use to identify candidate genes regulating pod color.</title>
        <authorList>
            <person name="Motamayor J.C."/>
            <person name="Mockaitis K."/>
            <person name="Schmutz J."/>
            <person name="Haiminen N."/>
            <person name="Iii D.L."/>
            <person name="Cornejo O."/>
            <person name="Findley S.D."/>
            <person name="Zheng P."/>
            <person name="Utro F."/>
            <person name="Royaert S."/>
            <person name="Saski C."/>
            <person name="Jenkins J."/>
            <person name="Podicheti R."/>
            <person name="Zhao M."/>
            <person name="Scheffler B.E."/>
            <person name="Stack J.C."/>
            <person name="Feltus F.A."/>
            <person name="Mustiga G.M."/>
            <person name="Amores F."/>
            <person name="Phillips W."/>
            <person name="Marelli J.P."/>
            <person name="May G.D."/>
            <person name="Shapiro H."/>
            <person name="Ma J."/>
            <person name="Bustamante C.D."/>
            <person name="Schnell R.J."/>
            <person name="Main D."/>
            <person name="Gilbert D."/>
            <person name="Parida L."/>
            <person name="Kuhn D.N."/>
        </authorList>
    </citation>
    <scope>NUCLEOTIDE SEQUENCE [LARGE SCALE GENOMIC DNA]</scope>
    <source>
        <strain evidence="8">cv. Matina 1-6</strain>
    </source>
</reference>
<evidence type="ECO:0000256" key="1">
    <source>
        <dbReference type="ARBA" id="ARBA00023015"/>
    </source>
</evidence>
<dbReference type="AlphaFoldDB" id="A0A061F093"/>
<feature type="domain" description="NAC" evidence="6">
    <location>
        <begin position="2"/>
        <end position="178"/>
    </location>
</feature>
<keyword evidence="2" id="KW-0238">DNA-binding</keyword>
<evidence type="ECO:0000313" key="7">
    <source>
        <dbReference type="EMBL" id="EOY10092.1"/>
    </source>
</evidence>
<keyword evidence="3" id="KW-0804">Transcription</keyword>
<evidence type="ECO:0000259" key="6">
    <source>
        <dbReference type="PROSITE" id="PS51005"/>
    </source>
</evidence>
<keyword evidence="1" id="KW-0805">Transcription regulation</keyword>
<evidence type="ECO:0000256" key="2">
    <source>
        <dbReference type="ARBA" id="ARBA00023125"/>
    </source>
</evidence>
<dbReference type="Pfam" id="PF02365">
    <property type="entry name" value="NAM"/>
    <property type="match status" value="1"/>
</dbReference>
<feature type="compositionally biased region" description="Polar residues" evidence="5">
    <location>
        <begin position="205"/>
        <end position="221"/>
    </location>
</feature>
<dbReference type="OMA" id="RNSSWIM"/>
<dbReference type="HOGENOM" id="CLU_1095797_0_0_1"/>
<protein>
    <recommendedName>
        <fullName evidence="6">NAC domain-containing protein</fullName>
    </recommendedName>
</protein>
<dbReference type="Gene3D" id="2.170.150.80">
    <property type="entry name" value="NAC domain"/>
    <property type="match status" value="1"/>
</dbReference>
<evidence type="ECO:0000313" key="8">
    <source>
        <dbReference type="Proteomes" id="UP000026915"/>
    </source>
</evidence>
<dbReference type="GO" id="GO:0006355">
    <property type="term" value="P:regulation of DNA-templated transcription"/>
    <property type="evidence" value="ECO:0007669"/>
    <property type="project" value="InterPro"/>
</dbReference>
<dbReference type="eggNOG" id="ENOG502SURI">
    <property type="taxonomic scope" value="Eukaryota"/>
</dbReference>
<dbReference type="Gramene" id="EOY10092">
    <property type="protein sequence ID" value="EOY10092"/>
    <property type="gene ID" value="TCM_025473"/>
</dbReference>
<feature type="region of interest" description="Disordered" evidence="5">
    <location>
        <begin position="201"/>
        <end position="239"/>
    </location>
</feature>
<proteinExistence type="predicted"/>
<gene>
    <name evidence="7" type="ORF">TCM_025473</name>
</gene>
<dbReference type="EMBL" id="CM001883">
    <property type="protein sequence ID" value="EOY10092.1"/>
    <property type="molecule type" value="Genomic_DNA"/>
</dbReference>
<evidence type="ECO:0000256" key="3">
    <source>
        <dbReference type="ARBA" id="ARBA00023163"/>
    </source>
</evidence>
<dbReference type="GO" id="GO:0003677">
    <property type="term" value="F:DNA binding"/>
    <property type="evidence" value="ECO:0007669"/>
    <property type="project" value="UniProtKB-KW"/>
</dbReference>
<dbReference type="PROSITE" id="PS51005">
    <property type="entry name" value="NAC"/>
    <property type="match status" value="1"/>
</dbReference>
<evidence type="ECO:0000256" key="5">
    <source>
        <dbReference type="SAM" id="MobiDB-lite"/>
    </source>
</evidence>
<dbReference type="PANTHER" id="PTHR31719:SF43">
    <property type="entry name" value="NAC TRANSCRIPTION FACTOR 56"/>
    <property type="match status" value="1"/>
</dbReference>
<dbReference type="PANTHER" id="PTHR31719">
    <property type="entry name" value="NAC TRANSCRIPTION FACTOR 56"/>
    <property type="match status" value="1"/>
</dbReference>
<dbReference type="STRING" id="3641.A0A061F093"/>
<accession>A0A061F093</accession>
<dbReference type="InterPro" id="IPR003441">
    <property type="entry name" value="NAC-dom"/>
</dbReference>
<organism evidence="7 8">
    <name type="scientific">Theobroma cacao</name>
    <name type="common">Cacao</name>
    <name type="synonym">Cocoa</name>
    <dbReference type="NCBI Taxonomy" id="3641"/>
    <lineage>
        <taxon>Eukaryota</taxon>
        <taxon>Viridiplantae</taxon>
        <taxon>Streptophyta</taxon>
        <taxon>Embryophyta</taxon>
        <taxon>Tracheophyta</taxon>
        <taxon>Spermatophyta</taxon>
        <taxon>Magnoliopsida</taxon>
        <taxon>eudicotyledons</taxon>
        <taxon>Gunneridae</taxon>
        <taxon>Pentapetalae</taxon>
        <taxon>rosids</taxon>
        <taxon>malvids</taxon>
        <taxon>Malvales</taxon>
        <taxon>Malvaceae</taxon>
        <taxon>Byttnerioideae</taxon>
        <taxon>Theobroma</taxon>
    </lineage>
</organism>
<dbReference type="SUPFAM" id="SSF101941">
    <property type="entry name" value="NAC domain"/>
    <property type="match status" value="1"/>
</dbReference>
<sequence length="239" mass="28029">MLSPGYVFDPTDREIVSYYLPRLIAGRGNTAFLGNLSYFFNVRDVYSRKPSLLFETSNNGERKPLPFMKGNQRFFFSSRRQRVAETNSDWKSYRRTVQEEGQGEPQGCWKRNSVTQPIFDDQNEEKKILGCVNLLGFFEYRIGENNKKEDIKSNWIMYEYYLLADRFQDWVICKIKDKNRSEEDEFDARLLHRLFSPKETVVADGSQTETQPVPSQSSNLVQARRDFDLNELPRDSPSP</sequence>
<name>A0A061F093_THECC</name>
<dbReference type="InterPro" id="IPR036093">
    <property type="entry name" value="NAC_dom_sf"/>
</dbReference>
<keyword evidence="4" id="KW-0539">Nucleus</keyword>
<dbReference type="InParanoid" id="A0A061F093"/>
<feature type="compositionally biased region" description="Basic and acidic residues" evidence="5">
    <location>
        <begin position="223"/>
        <end position="239"/>
    </location>
</feature>
<dbReference type="Proteomes" id="UP000026915">
    <property type="component" value="Chromosome 5"/>
</dbReference>
<keyword evidence="8" id="KW-1185">Reference proteome</keyword>